<name>A0A1S3Z2S7_TOBAC</name>
<reference evidence="2" key="1">
    <citation type="submission" date="2025-08" db="UniProtKB">
        <authorList>
            <consortium name="RefSeq"/>
        </authorList>
    </citation>
    <scope>IDENTIFICATION</scope>
</reference>
<gene>
    <name evidence="2" type="primary">LOC107782129</name>
</gene>
<protein>
    <submittedName>
        <fullName evidence="2">Uncharacterized protein</fullName>
    </submittedName>
</protein>
<dbReference type="PaxDb" id="4097-A0A1S3Z2S7"/>
<evidence type="ECO:0000256" key="1">
    <source>
        <dbReference type="SAM" id="MobiDB-lite"/>
    </source>
</evidence>
<proteinExistence type="predicted"/>
<evidence type="ECO:0000313" key="2">
    <source>
        <dbReference type="RefSeq" id="XP_016458457.1"/>
    </source>
</evidence>
<sequence length="136" mass="14467">MAFDEAPSRTEGMSEKDSGKVPVLLEIEDASHRSQQTVGISEGADPEALRTEENSPSDSFGPIVIGDAPTLPAFSEGAIREARALGTLLVDEAHEGEDPFRDLFTGIEDAAGPSDASSLFFEVQRTLNRASLDSLC</sequence>
<feature type="region of interest" description="Disordered" evidence="1">
    <location>
        <begin position="1"/>
        <end position="62"/>
    </location>
</feature>
<feature type="compositionally biased region" description="Basic and acidic residues" evidence="1">
    <location>
        <begin position="1"/>
        <end position="19"/>
    </location>
</feature>
<dbReference type="RefSeq" id="XP_016458457.1">
    <property type="nucleotide sequence ID" value="XM_016602971.1"/>
</dbReference>
<accession>A0A1S3Z2S7</accession>
<dbReference type="KEGG" id="nta:107782129"/>
<organism evidence="2">
    <name type="scientific">Nicotiana tabacum</name>
    <name type="common">Common tobacco</name>
    <dbReference type="NCBI Taxonomy" id="4097"/>
    <lineage>
        <taxon>Eukaryota</taxon>
        <taxon>Viridiplantae</taxon>
        <taxon>Streptophyta</taxon>
        <taxon>Embryophyta</taxon>
        <taxon>Tracheophyta</taxon>
        <taxon>Spermatophyta</taxon>
        <taxon>Magnoliopsida</taxon>
        <taxon>eudicotyledons</taxon>
        <taxon>Gunneridae</taxon>
        <taxon>Pentapetalae</taxon>
        <taxon>asterids</taxon>
        <taxon>lamiids</taxon>
        <taxon>Solanales</taxon>
        <taxon>Solanaceae</taxon>
        <taxon>Nicotianoideae</taxon>
        <taxon>Nicotianeae</taxon>
        <taxon>Nicotiana</taxon>
    </lineage>
</organism>
<dbReference type="AlphaFoldDB" id="A0A1S3Z2S7"/>